<name>A0A9P7PZC4_9HYPO</name>
<dbReference type="EMBL" id="SRQM01000542">
    <property type="protein sequence ID" value="KAG6108771.1"/>
    <property type="molecule type" value="Genomic_DNA"/>
</dbReference>
<protein>
    <submittedName>
        <fullName evidence="1">Uncharacterized protein</fullName>
    </submittedName>
</protein>
<evidence type="ECO:0000313" key="1">
    <source>
        <dbReference type="EMBL" id="KAG6108771.1"/>
    </source>
</evidence>
<keyword evidence="2" id="KW-1185">Reference proteome</keyword>
<reference evidence="1 2" key="1">
    <citation type="journal article" date="2020" name="bioRxiv">
        <title>Whole genome comparisons of ergot fungi reveals the divergence and evolution of species within the genus Claviceps are the result of varying mechanisms driving genome evolution and host range expansion.</title>
        <authorList>
            <person name="Wyka S.A."/>
            <person name="Mondo S.J."/>
            <person name="Liu M."/>
            <person name="Dettman J."/>
            <person name="Nalam V."/>
            <person name="Broders K.D."/>
        </authorList>
    </citation>
    <scope>NUCLEOTIDE SEQUENCE [LARGE SCALE GENOMIC DNA]</scope>
    <source>
        <strain evidence="1 2">LM576</strain>
    </source>
</reference>
<dbReference type="Proteomes" id="UP000732380">
    <property type="component" value="Unassembled WGS sequence"/>
</dbReference>
<proteinExistence type="predicted"/>
<evidence type="ECO:0000313" key="2">
    <source>
        <dbReference type="Proteomes" id="UP000732380"/>
    </source>
</evidence>
<gene>
    <name evidence="1" type="ORF">E4U13_006310</name>
</gene>
<organism evidence="1 2">
    <name type="scientific">Claviceps humidiphila</name>
    <dbReference type="NCBI Taxonomy" id="1294629"/>
    <lineage>
        <taxon>Eukaryota</taxon>
        <taxon>Fungi</taxon>
        <taxon>Dikarya</taxon>
        <taxon>Ascomycota</taxon>
        <taxon>Pezizomycotina</taxon>
        <taxon>Sordariomycetes</taxon>
        <taxon>Hypocreomycetidae</taxon>
        <taxon>Hypocreales</taxon>
        <taxon>Clavicipitaceae</taxon>
        <taxon>Claviceps</taxon>
    </lineage>
</organism>
<accession>A0A9P7PZC4</accession>
<comment type="caution">
    <text evidence="1">The sequence shown here is derived from an EMBL/GenBank/DDBJ whole genome shotgun (WGS) entry which is preliminary data.</text>
</comment>
<dbReference type="AlphaFoldDB" id="A0A9P7PZC4"/>
<sequence length="86" mass="9427">MLQMDLQTDFDVRCRTPKIPDDNSAEAVAAYKDAAAQGRTLGLRSALRRMPGSFTTAGTAKEGAVGSQPVFYRDPPCRPRTVIWPE</sequence>